<evidence type="ECO:0008006" key="3">
    <source>
        <dbReference type="Google" id="ProtNLM"/>
    </source>
</evidence>
<gene>
    <name evidence="1" type="ORF">LSAT_V11C500250010</name>
</gene>
<name>A0A9R1VHH0_LACSA</name>
<dbReference type="PANTHER" id="PTHR31973">
    <property type="entry name" value="POLYPROTEIN, PUTATIVE-RELATED"/>
    <property type="match status" value="1"/>
</dbReference>
<evidence type="ECO:0000313" key="2">
    <source>
        <dbReference type="Proteomes" id="UP000235145"/>
    </source>
</evidence>
<comment type="caution">
    <text evidence="1">The sequence shown here is derived from an EMBL/GenBank/DDBJ whole genome shotgun (WGS) entry which is preliminary data.</text>
</comment>
<reference evidence="1 2" key="1">
    <citation type="journal article" date="2017" name="Nat. Commun.">
        <title>Genome assembly with in vitro proximity ligation data and whole-genome triplication in lettuce.</title>
        <authorList>
            <person name="Reyes-Chin-Wo S."/>
            <person name="Wang Z."/>
            <person name="Yang X."/>
            <person name="Kozik A."/>
            <person name="Arikit S."/>
            <person name="Song C."/>
            <person name="Xia L."/>
            <person name="Froenicke L."/>
            <person name="Lavelle D.O."/>
            <person name="Truco M.J."/>
            <person name="Xia R."/>
            <person name="Zhu S."/>
            <person name="Xu C."/>
            <person name="Xu H."/>
            <person name="Xu X."/>
            <person name="Cox K."/>
            <person name="Korf I."/>
            <person name="Meyers B.C."/>
            <person name="Michelmore R.W."/>
        </authorList>
    </citation>
    <scope>NUCLEOTIDE SEQUENCE [LARGE SCALE GENOMIC DNA]</scope>
    <source>
        <strain evidence="2">cv. Salinas</strain>
        <tissue evidence="1">Seedlings</tissue>
    </source>
</reference>
<dbReference type="EMBL" id="NBSK02000005">
    <property type="protein sequence ID" value="KAJ0205098.1"/>
    <property type="molecule type" value="Genomic_DNA"/>
</dbReference>
<evidence type="ECO:0000313" key="1">
    <source>
        <dbReference type="EMBL" id="KAJ0205098.1"/>
    </source>
</evidence>
<accession>A0A9R1VHH0</accession>
<dbReference type="AlphaFoldDB" id="A0A9R1VHH0"/>
<sequence length="271" mass="31423">MSRKQKQGKLMILRYSYKSHHLMKVGATGEESQLRQSEGQWKTVKQELTRRELDFIKNDKTRVRAICKGTIPDLGLLDPCGPSQNNKESEENKCPWVLYACKWEQEVDREIRTYEKVHRLLHTRNCCRLKAILRIVPTRALHEQLQREYQVDISKMKVFRAKIEALNQVRGDYAGQYTTLRDYVQELRTRNPGTTVKIEVESKPNPASETRTLQTDLHLSKDIEERDYLGLDGTFMKGPYPGMILTTVGLDGNNYTYPLAYVVVEAENINS</sequence>
<protein>
    <recommendedName>
        <fullName evidence="3">MULE transposase domain-containing protein</fullName>
    </recommendedName>
</protein>
<dbReference type="Proteomes" id="UP000235145">
    <property type="component" value="Unassembled WGS sequence"/>
</dbReference>
<organism evidence="1 2">
    <name type="scientific">Lactuca sativa</name>
    <name type="common">Garden lettuce</name>
    <dbReference type="NCBI Taxonomy" id="4236"/>
    <lineage>
        <taxon>Eukaryota</taxon>
        <taxon>Viridiplantae</taxon>
        <taxon>Streptophyta</taxon>
        <taxon>Embryophyta</taxon>
        <taxon>Tracheophyta</taxon>
        <taxon>Spermatophyta</taxon>
        <taxon>Magnoliopsida</taxon>
        <taxon>eudicotyledons</taxon>
        <taxon>Gunneridae</taxon>
        <taxon>Pentapetalae</taxon>
        <taxon>asterids</taxon>
        <taxon>campanulids</taxon>
        <taxon>Asterales</taxon>
        <taxon>Asteraceae</taxon>
        <taxon>Cichorioideae</taxon>
        <taxon>Cichorieae</taxon>
        <taxon>Lactucinae</taxon>
        <taxon>Lactuca</taxon>
    </lineage>
</organism>
<proteinExistence type="predicted"/>
<keyword evidence="2" id="KW-1185">Reference proteome</keyword>
<dbReference type="PANTHER" id="PTHR31973:SF190">
    <property type="entry name" value="MULE TRANSPOSASE DOMAIN-CONTAINING PROTEIN"/>
    <property type="match status" value="1"/>
</dbReference>